<evidence type="ECO:0000313" key="13">
    <source>
        <dbReference type="EMBL" id="SON51265.1"/>
    </source>
</evidence>
<keyword evidence="14" id="KW-1185">Reference proteome</keyword>
<feature type="binding site" evidence="11">
    <location>
        <position position="430"/>
    </location>
    <ligand>
        <name>K(+)</name>
        <dbReference type="ChEBI" id="CHEBI:29103"/>
    </ligand>
</feature>
<feature type="binding site" evidence="11">
    <location>
        <position position="218"/>
    </location>
    <ligand>
        <name>K(+)</name>
        <dbReference type="ChEBI" id="CHEBI:29103"/>
    </ligand>
</feature>
<evidence type="ECO:0000256" key="12">
    <source>
        <dbReference type="SAM" id="Phobius"/>
    </source>
</evidence>
<dbReference type="GO" id="GO:0005886">
    <property type="term" value="C:plasma membrane"/>
    <property type="evidence" value="ECO:0007669"/>
    <property type="project" value="UniProtKB-SubCell"/>
</dbReference>
<feature type="binding site" evidence="11">
    <location>
        <position position="110"/>
    </location>
    <ligand>
        <name>K(+)</name>
        <dbReference type="ChEBI" id="CHEBI:29103"/>
    </ligand>
</feature>
<keyword evidence="11" id="KW-0479">Metal-binding</keyword>
<sequence length="481" mass="52330">MVNLRPILFVIGLVLSKLALFMYVPTIVAFITGTGGFLEFGKSLIILHVAAFACLTIGRTATFRLGVRDMFLITSLVWTIASAFAALPFVFINHISFTDAYFETMSGITTTGSTVLSGLDSMAPSILLWRSILQWLGGIGFIVMGVAILPMLNVGGMRLFQTESSDWSDKSSPRMKNVAINIVYVYLTLTALCIVGYLATGMDLFDAINHAFTTLSTGGYSTSDGSMNHFSHGSQWVGTLFMFLGGLPFLLFVVALKKRTVKALWRDAQVRGFFYLVIITTLIVALWLTYHNNYLFIDAVRVAMFNIVSVVTTTGFGLEDFSAWGALPTVIFAFIMMAGACSGSTSGGIKVFRFQIALTLLNKQMMRLIHPSGVFVQKYNQRQVNDDIVRSLVAFGLTFFITIIVIAAILSGLGLDSVTAISGAVTAVANVGPGMGDVIGPTGNFAPLPDSAKWVLSIGMLMGRLEILTILVLFFPAFWRR</sequence>
<dbReference type="PIRSF" id="PIRSF006247">
    <property type="entry name" value="TrkH"/>
    <property type="match status" value="1"/>
</dbReference>
<dbReference type="KEGG" id="vta:A3304"/>
<feature type="binding site" evidence="11">
    <location>
        <position position="111"/>
    </location>
    <ligand>
        <name>K(+)</name>
        <dbReference type="ChEBI" id="CHEBI:29103"/>
    </ligand>
</feature>
<dbReference type="NCBIfam" id="TIGR00933">
    <property type="entry name" value="2a38"/>
    <property type="match status" value="1"/>
</dbReference>
<evidence type="ECO:0000256" key="7">
    <source>
        <dbReference type="ARBA" id="ARBA00022989"/>
    </source>
</evidence>
<evidence type="ECO:0000256" key="3">
    <source>
        <dbReference type="ARBA" id="ARBA00022475"/>
    </source>
</evidence>
<dbReference type="GO" id="GO:0015379">
    <property type="term" value="F:potassium:chloride symporter activity"/>
    <property type="evidence" value="ECO:0007669"/>
    <property type="project" value="InterPro"/>
</dbReference>
<feature type="transmembrane region" description="Helical" evidence="12">
    <location>
        <begin position="268"/>
        <end position="290"/>
    </location>
</feature>
<feature type="transmembrane region" description="Helical" evidence="12">
    <location>
        <begin position="388"/>
        <end position="410"/>
    </location>
</feature>
<keyword evidence="3 10" id="KW-1003">Cell membrane</keyword>
<feature type="transmembrane region" description="Helical" evidence="12">
    <location>
        <begin position="7"/>
        <end position="31"/>
    </location>
</feature>
<keyword evidence="5 12" id="KW-0812">Transmembrane</keyword>
<dbReference type="PANTHER" id="PTHR32024">
    <property type="entry name" value="TRK SYSTEM POTASSIUM UPTAKE PROTEIN TRKG-RELATED"/>
    <property type="match status" value="1"/>
</dbReference>
<comment type="function">
    <text evidence="10">Low-affinity potassium transport system. Interacts with Trk system potassium uptake protein TrkA.</text>
</comment>
<evidence type="ECO:0000256" key="1">
    <source>
        <dbReference type="ARBA" id="ARBA00004651"/>
    </source>
</evidence>
<keyword evidence="2 10" id="KW-0813">Transport</keyword>
<evidence type="ECO:0000256" key="6">
    <source>
        <dbReference type="ARBA" id="ARBA00022958"/>
    </source>
</evidence>
<keyword evidence="10" id="KW-0997">Cell inner membrane</keyword>
<keyword evidence="8 10" id="KW-0406">Ion transport</keyword>
<feature type="binding site" evidence="11">
    <location>
        <position position="431"/>
    </location>
    <ligand>
        <name>K(+)</name>
        <dbReference type="ChEBI" id="CHEBI:29103"/>
    </ligand>
</feature>
<feature type="transmembrane region" description="Helical" evidence="12">
    <location>
        <begin position="321"/>
        <end position="343"/>
    </location>
</feature>
<gene>
    <name evidence="13" type="primary">trkH</name>
    <name evidence="13" type="ORF">VTAP4600_A3304</name>
</gene>
<feature type="binding site" evidence="11">
    <location>
        <position position="313"/>
    </location>
    <ligand>
        <name>K(+)</name>
        <dbReference type="ChEBI" id="CHEBI:29103"/>
    </ligand>
</feature>
<keyword evidence="4 10" id="KW-0633">Potassium transport</keyword>
<evidence type="ECO:0000256" key="11">
    <source>
        <dbReference type="PIRSR" id="PIRSR006247-1"/>
    </source>
</evidence>
<comment type="subcellular location">
    <subcellularLocation>
        <location evidence="10">Cell inner membrane</location>
        <topology evidence="10">Multi-pass membrane protein</topology>
    </subcellularLocation>
    <subcellularLocation>
        <location evidence="1">Cell membrane</location>
        <topology evidence="1">Multi-pass membrane protein</topology>
    </subcellularLocation>
</comment>
<evidence type="ECO:0000256" key="8">
    <source>
        <dbReference type="ARBA" id="ARBA00023065"/>
    </source>
</evidence>
<feature type="transmembrane region" description="Helical" evidence="12">
    <location>
        <begin position="236"/>
        <end position="256"/>
    </location>
</feature>
<reference evidence="13 14" key="1">
    <citation type="submission" date="2017-10" db="EMBL/GenBank/DDBJ databases">
        <authorList>
            <person name="Banno H."/>
            <person name="Chua N.-H."/>
        </authorList>
    </citation>
    <scope>NUCLEOTIDE SEQUENCE [LARGE SCALE GENOMIC DNA]</scope>
    <source>
        <strain evidence="13">Vibrio tapetis CECT4600</strain>
    </source>
</reference>
<keyword evidence="6 10" id="KW-0630">Potassium</keyword>
<evidence type="ECO:0000256" key="4">
    <source>
        <dbReference type="ARBA" id="ARBA00022538"/>
    </source>
</evidence>
<feature type="transmembrane region" description="Helical" evidence="12">
    <location>
        <begin position="132"/>
        <end position="157"/>
    </location>
</feature>
<dbReference type="AlphaFoldDB" id="A0A2N8ZH99"/>
<feature type="binding site" evidence="11">
    <location>
        <position position="314"/>
    </location>
    <ligand>
        <name>K(+)</name>
        <dbReference type="ChEBI" id="CHEBI:29103"/>
    </ligand>
</feature>
<feature type="transmembrane region" description="Helical" evidence="12">
    <location>
        <begin position="454"/>
        <end position="479"/>
    </location>
</feature>
<feature type="transmembrane region" description="Helical" evidence="12">
    <location>
        <begin position="70"/>
        <end position="92"/>
    </location>
</feature>
<organism evidence="13 14">
    <name type="scientific">Vibrio tapetis subsp. tapetis</name>
    <dbReference type="NCBI Taxonomy" id="1671868"/>
    <lineage>
        <taxon>Bacteria</taxon>
        <taxon>Pseudomonadati</taxon>
        <taxon>Pseudomonadota</taxon>
        <taxon>Gammaproteobacteria</taxon>
        <taxon>Vibrionales</taxon>
        <taxon>Vibrionaceae</taxon>
        <taxon>Vibrio</taxon>
    </lineage>
</organism>
<dbReference type="PANTHER" id="PTHR32024:SF3">
    <property type="entry name" value="TRK SYSTEM POTASSIUM UPTAKE PROTEIN"/>
    <property type="match status" value="1"/>
</dbReference>
<evidence type="ECO:0000256" key="10">
    <source>
        <dbReference type="PIRNR" id="PIRNR006247"/>
    </source>
</evidence>
<protein>
    <recommendedName>
        <fullName evidence="10">Trk system potassium uptake protein</fullName>
    </recommendedName>
</protein>
<dbReference type="RefSeq" id="WP_102523619.1">
    <property type="nucleotide sequence ID" value="NZ_LT960611.1"/>
</dbReference>
<dbReference type="Proteomes" id="UP000235828">
    <property type="component" value="Chromosome A"/>
</dbReference>
<name>A0A2N8ZH99_9VIBR</name>
<keyword evidence="9 10" id="KW-0472">Membrane</keyword>
<dbReference type="InterPro" id="IPR003445">
    <property type="entry name" value="Cat_transpt"/>
</dbReference>
<dbReference type="Pfam" id="PF02386">
    <property type="entry name" value="TrkH"/>
    <property type="match status" value="1"/>
</dbReference>
<feature type="transmembrane region" description="Helical" evidence="12">
    <location>
        <begin position="37"/>
        <end position="58"/>
    </location>
</feature>
<evidence type="ECO:0000256" key="5">
    <source>
        <dbReference type="ARBA" id="ARBA00022692"/>
    </source>
</evidence>
<dbReference type="OrthoDB" id="9810952at2"/>
<dbReference type="InterPro" id="IPR004772">
    <property type="entry name" value="TrkH"/>
</dbReference>
<dbReference type="GO" id="GO:0046872">
    <property type="term" value="F:metal ion binding"/>
    <property type="evidence" value="ECO:0007669"/>
    <property type="project" value="UniProtKB-KW"/>
</dbReference>
<proteinExistence type="inferred from homology"/>
<keyword evidence="7 12" id="KW-1133">Transmembrane helix</keyword>
<evidence type="ECO:0000256" key="9">
    <source>
        <dbReference type="ARBA" id="ARBA00023136"/>
    </source>
</evidence>
<comment type="similarity">
    <text evidence="10">Belongs to the TrkH potassium transport family.</text>
</comment>
<feature type="transmembrane region" description="Helical" evidence="12">
    <location>
        <begin position="178"/>
        <end position="199"/>
    </location>
</feature>
<evidence type="ECO:0000313" key="14">
    <source>
        <dbReference type="Proteomes" id="UP000235828"/>
    </source>
</evidence>
<accession>A0A2N8ZH99</accession>
<evidence type="ECO:0000256" key="2">
    <source>
        <dbReference type="ARBA" id="ARBA00022448"/>
    </source>
</evidence>
<dbReference type="EMBL" id="LT960611">
    <property type="protein sequence ID" value="SON51265.1"/>
    <property type="molecule type" value="Genomic_DNA"/>
</dbReference>